<name>A0A1L8QQR8_9ENTE</name>
<dbReference type="SUPFAM" id="SSF53756">
    <property type="entry name" value="UDP-Glycosyltransferase/glycogen phosphorylase"/>
    <property type="match status" value="1"/>
</dbReference>
<evidence type="ECO:0000313" key="1">
    <source>
        <dbReference type="EMBL" id="OJG09862.1"/>
    </source>
</evidence>
<organism evidence="1 2">
    <name type="scientific">Enterococcus aquimarinus</name>
    <dbReference type="NCBI Taxonomy" id="328396"/>
    <lineage>
        <taxon>Bacteria</taxon>
        <taxon>Bacillati</taxon>
        <taxon>Bacillota</taxon>
        <taxon>Bacilli</taxon>
        <taxon>Lactobacillales</taxon>
        <taxon>Enterococcaceae</taxon>
        <taxon>Enterococcus</taxon>
    </lineage>
</organism>
<comment type="caution">
    <text evidence="1">The sequence shown here is derived from an EMBL/GenBank/DDBJ whole genome shotgun (WGS) entry which is preliminary data.</text>
</comment>
<dbReference type="AlphaFoldDB" id="A0A1L8QQR8"/>
<evidence type="ECO:0008006" key="3">
    <source>
        <dbReference type="Google" id="ProtNLM"/>
    </source>
</evidence>
<proteinExistence type="predicted"/>
<protein>
    <recommendedName>
        <fullName evidence="3">Glycosyl transferase family 1 domain-containing protein</fullName>
    </recommendedName>
</protein>
<dbReference type="STRING" id="328396.RU93_GL000501"/>
<dbReference type="Proteomes" id="UP000182149">
    <property type="component" value="Unassembled WGS sequence"/>
</dbReference>
<gene>
    <name evidence="1" type="ORF">RU93_GL000501</name>
</gene>
<reference evidence="1 2" key="1">
    <citation type="submission" date="2014-12" db="EMBL/GenBank/DDBJ databases">
        <title>Draft genome sequences of 29 type strains of Enterococci.</title>
        <authorList>
            <person name="Zhong Z."/>
            <person name="Sun Z."/>
            <person name="Liu W."/>
            <person name="Zhang W."/>
            <person name="Zhang H."/>
        </authorList>
    </citation>
    <scope>NUCLEOTIDE SEQUENCE [LARGE SCALE GENOMIC DNA]</scope>
    <source>
        <strain evidence="1 2">DSM 17690</strain>
    </source>
</reference>
<sequence>MRILILSRSPWDDTNSLGNTLSNLFSSISSEKIAHLYLRSTNPSNNVCTKYFRINDKDVLMTLFRRNLDIGTYFEIQQNKSNLEHVLDTKTDEKLYSFFRNKGSKIALFGQELLWHLGRWNSELLNNFLNEFKPDVIFAPAFSTPYVHRLLWYIKEEVGVKIVLFHADDYLSTNKSKGLIDSVYNKMRFKAIIKSTNLADINYCISTLQQEEYQKKIGKEMKLLHKGANFSNQPDYSLPKEDEPIKIIYVGSVLYGRWKTLSILAEEISKINKVKNKFVLVIYSQYTLTKEMKEKMIIEGASIFKGKIPSNQVKDTLMSGDVVLHLESFDDVEKEKTRLSFSTKIVDCLNSGRALMAIGWDRAASIDYLIKNDAALVATDADNISNLLNEIQLNSNILKEYADKAWSCGKRNHQIYEIQNNLYQDLSSLVKEVKNESIAD</sequence>
<dbReference type="OrthoDB" id="2022569at2"/>
<accession>A0A1L8QQR8</accession>
<dbReference type="EMBL" id="JXKD01000012">
    <property type="protein sequence ID" value="OJG09862.1"/>
    <property type="molecule type" value="Genomic_DNA"/>
</dbReference>
<evidence type="ECO:0000313" key="2">
    <source>
        <dbReference type="Proteomes" id="UP000182149"/>
    </source>
</evidence>
<dbReference type="RefSeq" id="WP_071875208.1">
    <property type="nucleotide sequence ID" value="NZ_JBHSHF010000016.1"/>
</dbReference>
<keyword evidence="2" id="KW-1185">Reference proteome</keyword>